<dbReference type="Proteomes" id="UP001596043">
    <property type="component" value="Unassembled WGS sequence"/>
</dbReference>
<dbReference type="RefSeq" id="WP_379978260.1">
    <property type="nucleotide sequence ID" value="NZ_JBHSFV010000004.1"/>
</dbReference>
<dbReference type="PANTHER" id="PTHR30558:SF3">
    <property type="entry name" value="BIOPOLYMER TRANSPORT PROTEIN EXBD-RELATED"/>
    <property type="match status" value="1"/>
</dbReference>
<accession>A0ABV9HXJ3</accession>
<evidence type="ECO:0000313" key="10">
    <source>
        <dbReference type="Proteomes" id="UP001596043"/>
    </source>
</evidence>
<keyword evidence="5 8" id="KW-1133">Transmembrane helix</keyword>
<evidence type="ECO:0000256" key="2">
    <source>
        <dbReference type="ARBA" id="ARBA00005811"/>
    </source>
</evidence>
<dbReference type="InterPro" id="IPR003400">
    <property type="entry name" value="ExbD"/>
</dbReference>
<evidence type="ECO:0000313" key="9">
    <source>
        <dbReference type="EMBL" id="MFC4634036.1"/>
    </source>
</evidence>
<keyword evidence="7" id="KW-0813">Transport</keyword>
<keyword evidence="4 7" id="KW-0812">Transmembrane</keyword>
<dbReference type="PANTHER" id="PTHR30558">
    <property type="entry name" value="EXBD MEMBRANE COMPONENT OF PMF-DRIVEN MACROMOLECULE IMPORT SYSTEM"/>
    <property type="match status" value="1"/>
</dbReference>
<organism evidence="9 10">
    <name type="scientific">Dokdonia ponticola</name>
    <dbReference type="NCBI Taxonomy" id="2041041"/>
    <lineage>
        <taxon>Bacteria</taxon>
        <taxon>Pseudomonadati</taxon>
        <taxon>Bacteroidota</taxon>
        <taxon>Flavobacteriia</taxon>
        <taxon>Flavobacteriales</taxon>
        <taxon>Flavobacteriaceae</taxon>
        <taxon>Dokdonia</taxon>
    </lineage>
</organism>
<feature type="transmembrane region" description="Helical" evidence="8">
    <location>
        <begin position="12"/>
        <end position="31"/>
    </location>
</feature>
<reference evidence="10" key="1">
    <citation type="journal article" date="2019" name="Int. J. Syst. Evol. Microbiol.">
        <title>The Global Catalogue of Microorganisms (GCM) 10K type strain sequencing project: providing services to taxonomists for standard genome sequencing and annotation.</title>
        <authorList>
            <consortium name="The Broad Institute Genomics Platform"/>
            <consortium name="The Broad Institute Genome Sequencing Center for Infectious Disease"/>
            <person name="Wu L."/>
            <person name="Ma J."/>
        </authorList>
    </citation>
    <scope>NUCLEOTIDE SEQUENCE [LARGE SCALE GENOMIC DNA]</scope>
    <source>
        <strain evidence="10">YJ-61-S</strain>
    </source>
</reference>
<evidence type="ECO:0000256" key="7">
    <source>
        <dbReference type="RuleBase" id="RU003879"/>
    </source>
</evidence>
<evidence type="ECO:0000256" key="8">
    <source>
        <dbReference type="SAM" id="Phobius"/>
    </source>
</evidence>
<sequence length="204" mass="23020">MSKRTAPEVNAGSMADIAFLLLIFFLVTTTIDKDKGIARLLPLETNPEKVEVKEKNILPIFINEQGEFLVKEKITSIEEVAAIARDFIDNGGATSSELFCSYCQGVRNPSSSDNPKKAVIAINAHRKSAYKNYVALQNELATAYNNLRNRESQRLFGYQFTTINQEVQEGRYQGDLKKVKAELKQIRELYPLLITDAETKKQEL</sequence>
<evidence type="ECO:0000256" key="3">
    <source>
        <dbReference type="ARBA" id="ARBA00022475"/>
    </source>
</evidence>
<gene>
    <name evidence="9" type="ORF">ACFO3O_08965</name>
</gene>
<comment type="subcellular location">
    <subcellularLocation>
        <location evidence="1">Cell membrane</location>
        <topology evidence="1">Single-pass membrane protein</topology>
    </subcellularLocation>
    <subcellularLocation>
        <location evidence="7">Cell membrane</location>
        <topology evidence="7">Single-pass type II membrane protein</topology>
    </subcellularLocation>
</comment>
<dbReference type="EMBL" id="JBHSFV010000004">
    <property type="protein sequence ID" value="MFC4634036.1"/>
    <property type="molecule type" value="Genomic_DNA"/>
</dbReference>
<dbReference type="Pfam" id="PF02472">
    <property type="entry name" value="ExbD"/>
    <property type="match status" value="1"/>
</dbReference>
<keyword evidence="10" id="KW-1185">Reference proteome</keyword>
<proteinExistence type="inferred from homology"/>
<keyword evidence="3" id="KW-1003">Cell membrane</keyword>
<evidence type="ECO:0000256" key="5">
    <source>
        <dbReference type="ARBA" id="ARBA00022989"/>
    </source>
</evidence>
<name>A0ABV9HXJ3_9FLAO</name>
<evidence type="ECO:0000256" key="4">
    <source>
        <dbReference type="ARBA" id="ARBA00022692"/>
    </source>
</evidence>
<keyword evidence="7" id="KW-0653">Protein transport</keyword>
<evidence type="ECO:0000256" key="1">
    <source>
        <dbReference type="ARBA" id="ARBA00004162"/>
    </source>
</evidence>
<comment type="similarity">
    <text evidence="2 7">Belongs to the ExbD/TolR family.</text>
</comment>
<keyword evidence="6 8" id="KW-0472">Membrane</keyword>
<protein>
    <submittedName>
        <fullName evidence="9">ExbD/TolR family protein</fullName>
    </submittedName>
</protein>
<comment type="caution">
    <text evidence="9">The sequence shown here is derived from an EMBL/GenBank/DDBJ whole genome shotgun (WGS) entry which is preliminary data.</text>
</comment>
<evidence type="ECO:0000256" key="6">
    <source>
        <dbReference type="ARBA" id="ARBA00023136"/>
    </source>
</evidence>